<keyword evidence="3" id="KW-1185">Reference proteome</keyword>
<dbReference type="GO" id="GO:0005634">
    <property type="term" value="C:nucleus"/>
    <property type="evidence" value="ECO:0007669"/>
    <property type="project" value="TreeGrafter"/>
</dbReference>
<dbReference type="InterPro" id="IPR050354">
    <property type="entry name" value="F-box/kelch-repeat_ARATH"/>
</dbReference>
<dbReference type="Pfam" id="PF00646">
    <property type="entry name" value="F-box"/>
    <property type="match status" value="1"/>
</dbReference>
<dbReference type="EMBL" id="JAXQNO010000013">
    <property type="protein sequence ID" value="KAK4785885.1"/>
    <property type="molecule type" value="Genomic_DNA"/>
</dbReference>
<evidence type="ECO:0000313" key="3">
    <source>
        <dbReference type="Proteomes" id="UP001346149"/>
    </source>
</evidence>
<dbReference type="AlphaFoldDB" id="A0AAN7R2L4"/>
<accession>A0AAN7R2L4</accession>
<reference evidence="2 3" key="1">
    <citation type="journal article" date="2023" name="Hortic Res">
        <title>Pangenome of water caltrop reveals structural variations and asymmetric subgenome divergence after allopolyploidization.</title>
        <authorList>
            <person name="Zhang X."/>
            <person name="Chen Y."/>
            <person name="Wang L."/>
            <person name="Yuan Y."/>
            <person name="Fang M."/>
            <person name="Shi L."/>
            <person name="Lu R."/>
            <person name="Comes H.P."/>
            <person name="Ma Y."/>
            <person name="Chen Y."/>
            <person name="Huang G."/>
            <person name="Zhou Y."/>
            <person name="Zheng Z."/>
            <person name="Qiu Y."/>
        </authorList>
    </citation>
    <scope>NUCLEOTIDE SEQUENCE [LARGE SCALE GENOMIC DNA]</scope>
    <source>
        <strain evidence="2">F231</strain>
    </source>
</reference>
<sequence length="399" mass="43278">MDGSDSSYREMGAAVGESITRGDSPLHGDVLDLILSHVPLVDLVPASQVSRSWSSSVASSLHHLNRPKPWLVVHTQGRRSNSTVAVHAYDPRSGIWVKVVDLGLPTMKHFSAIRSSNSSLMYALSPSRLSFSVDPLNLTWHHVAGPSIWRADPVVALVGSRIVVAGGACDFEDDPLSVETFDLGTSVWSTCRPMPSILKDSSASTWLSVAVDQSRMYATEKGSGVTYSYDPERQEWSGPYDLKPDESVYHSVIVFSGDKLILVGLTGSAENFKSLKLWGVRSDLQEVEEIAEIPAELGEDLKGQCSGVPSIAVCAGSDFMYIHSPSRPENVMWYDMAAATDGVDCRSKCEWGSVRNAAMTGTERMVFTCASVGVAELEAALAAGNRRFKVKERSPLLTH</sequence>
<dbReference type="SUPFAM" id="SSF81383">
    <property type="entry name" value="F-box domain"/>
    <property type="match status" value="1"/>
</dbReference>
<evidence type="ECO:0000313" key="2">
    <source>
        <dbReference type="EMBL" id="KAK4785885.1"/>
    </source>
</evidence>
<protein>
    <recommendedName>
        <fullName evidence="1">F-box domain-containing protein</fullName>
    </recommendedName>
</protein>
<dbReference type="GO" id="GO:0005829">
    <property type="term" value="C:cytosol"/>
    <property type="evidence" value="ECO:0007669"/>
    <property type="project" value="TreeGrafter"/>
</dbReference>
<dbReference type="InterPro" id="IPR036047">
    <property type="entry name" value="F-box-like_dom_sf"/>
</dbReference>
<feature type="domain" description="F-box" evidence="1">
    <location>
        <begin position="26"/>
        <end position="66"/>
    </location>
</feature>
<organism evidence="2 3">
    <name type="scientific">Trapa natans</name>
    <name type="common">Water chestnut</name>
    <dbReference type="NCBI Taxonomy" id="22666"/>
    <lineage>
        <taxon>Eukaryota</taxon>
        <taxon>Viridiplantae</taxon>
        <taxon>Streptophyta</taxon>
        <taxon>Embryophyta</taxon>
        <taxon>Tracheophyta</taxon>
        <taxon>Spermatophyta</taxon>
        <taxon>Magnoliopsida</taxon>
        <taxon>eudicotyledons</taxon>
        <taxon>Gunneridae</taxon>
        <taxon>Pentapetalae</taxon>
        <taxon>rosids</taxon>
        <taxon>malvids</taxon>
        <taxon>Myrtales</taxon>
        <taxon>Lythraceae</taxon>
        <taxon>Trapa</taxon>
    </lineage>
</organism>
<dbReference type="SUPFAM" id="SSF117281">
    <property type="entry name" value="Kelch motif"/>
    <property type="match status" value="1"/>
</dbReference>
<dbReference type="PANTHER" id="PTHR24414:SF44">
    <property type="entry name" value="F-BOX DOMAIN-CONTAINING PROTEIN"/>
    <property type="match status" value="1"/>
</dbReference>
<dbReference type="InterPro" id="IPR001810">
    <property type="entry name" value="F-box_dom"/>
</dbReference>
<proteinExistence type="predicted"/>
<dbReference type="GO" id="GO:0043161">
    <property type="term" value="P:proteasome-mediated ubiquitin-dependent protein catabolic process"/>
    <property type="evidence" value="ECO:0007669"/>
    <property type="project" value="TreeGrafter"/>
</dbReference>
<name>A0AAN7R2L4_TRANT</name>
<dbReference type="SMART" id="SM00256">
    <property type="entry name" value="FBOX"/>
    <property type="match status" value="1"/>
</dbReference>
<dbReference type="Proteomes" id="UP001346149">
    <property type="component" value="Unassembled WGS sequence"/>
</dbReference>
<comment type="caution">
    <text evidence="2">The sequence shown here is derived from an EMBL/GenBank/DDBJ whole genome shotgun (WGS) entry which is preliminary data.</text>
</comment>
<evidence type="ECO:0000259" key="1">
    <source>
        <dbReference type="SMART" id="SM00256"/>
    </source>
</evidence>
<gene>
    <name evidence="2" type="ORF">SAY86_002574</name>
</gene>
<dbReference type="InterPro" id="IPR015915">
    <property type="entry name" value="Kelch-typ_b-propeller"/>
</dbReference>
<dbReference type="Gene3D" id="2.120.10.80">
    <property type="entry name" value="Kelch-type beta propeller"/>
    <property type="match status" value="1"/>
</dbReference>
<dbReference type="PANTHER" id="PTHR24414">
    <property type="entry name" value="F-BOX/KELCH-REPEAT PROTEIN SKIP4"/>
    <property type="match status" value="1"/>
</dbReference>